<comment type="caution">
    <text evidence="9">The sequence shown here is derived from an EMBL/GenBank/DDBJ whole genome shotgun (WGS) entry which is preliminary data.</text>
</comment>
<dbReference type="EMBL" id="JBBJBU010000008">
    <property type="protein sequence ID" value="KAK7204305.1"/>
    <property type="molecule type" value="Genomic_DNA"/>
</dbReference>
<feature type="transmembrane region" description="Helical" evidence="7">
    <location>
        <begin position="447"/>
        <end position="466"/>
    </location>
</feature>
<evidence type="ECO:0000313" key="10">
    <source>
        <dbReference type="Proteomes" id="UP001498771"/>
    </source>
</evidence>
<feature type="transmembrane region" description="Helical" evidence="7">
    <location>
        <begin position="315"/>
        <end position="335"/>
    </location>
</feature>
<feature type="transmembrane region" description="Helical" evidence="7">
    <location>
        <begin position="214"/>
        <end position="237"/>
    </location>
</feature>
<proteinExistence type="inferred from homology"/>
<accession>A0ABR1F3B9</accession>
<feature type="transmembrane region" description="Helical" evidence="7">
    <location>
        <begin position="249"/>
        <end position="268"/>
    </location>
</feature>
<name>A0ABR1F3B9_9ASCO</name>
<feature type="transmembrane region" description="Helical" evidence="7">
    <location>
        <begin position="274"/>
        <end position="295"/>
    </location>
</feature>
<evidence type="ECO:0000256" key="5">
    <source>
        <dbReference type="ARBA" id="ARBA00023136"/>
    </source>
</evidence>
<dbReference type="PROSITE" id="PS50850">
    <property type="entry name" value="MFS"/>
    <property type="match status" value="1"/>
</dbReference>
<dbReference type="PANTHER" id="PTHR23501">
    <property type="entry name" value="MAJOR FACILITATOR SUPERFAMILY"/>
    <property type="match status" value="1"/>
</dbReference>
<feature type="transmembrane region" description="Helical" evidence="7">
    <location>
        <begin position="187"/>
        <end position="208"/>
    </location>
</feature>
<feature type="transmembrane region" description="Helical" evidence="7">
    <location>
        <begin position="486"/>
        <end position="504"/>
    </location>
</feature>
<dbReference type="Proteomes" id="UP001498771">
    <property type="component" value="Unassembled WGS sequence"/>
</dbReference>
<dbReference type="InterPro" id="IPR020846">
    <property type="entry name" value="MFS_dom"/>
</dbReference>
<dbReference type="RefSeq" id="XP_064767338.1">
    <property type="nucleotide sequence ID" value="XM_064912961.1"/>
</dbReference>
<feature type="region of interest" description="Disordered" evidence="6">
    <location>
        <begin position="1"/>
        <end position="91"/>
    </location>
</feature>
<protein>
    <submittedName>
        <fullName evidence="9">Multidrug efflux transporter</fullName>
    </submittedName>
</protein>
<sequence>MSNYNSREPLSDADPLTAEDEVSEPIIPLSYGSRPAGGLPMRGLNPAEIYDAGTDSSDNDSLAIELETDVESDDDDIFPRKSTSEDSPLMGADAADYGPSKMPPDYVSPHSPNWTPTLRLRMVQLVTCTNVFLTGWDSSCTASTYALIGSEFNAANNVSWISTSYLISSTAFQPLYGRFSDIVGRRICFLFAISVFFIGTLGCSMATSLMTLNIARAITGVGGGGLVTLGTIILSDMVPFRLRGIYQSALNFCWGFGSVTGASTAGLIADAFGWRYVFIVQLPIFLISIILGYMYIINPPYSGPISANKISNIDFGGSITLVTGLSSLLACLSMGGNEYAWTDPKVLGFGASAVIMLSAFVFIEGKVARMPVMPLRILKGRLPISSLTCTFFTGIANNSQLFMLPLFFQAVNLDPASVSGARLIVPSLVGIIGSITTGVIMSKWGHLATLMKIGTLIMLIGCRLVASFGPDSPKWQFVFFLMPTQFGNSLLIPAVLFSMLAHFSRVDHAVATGTCYLVRSIGLVLGVAISNSINQNSLTKILPEMLKNLPNRDELVDRVIHSVTAIHELEPETQRLVVDGYTYSLRRCFWASTIACAIALFASMFTNGSKLKRKEDDEEEAIAAAAAAAEPVREEEAEFV</sequence>
<feature type="transmembrane region" description="Helical" evidence="7">
    <location>
        <begin position="384"/>
        <end position="408"/>
    </location>
</feature>
<evidence type="ECO:0000256" key="4">
    <source>
        <dbReference type="ARBA" id="ARBA00022989"/>
    </source>
</evidence>
<dbReference type="Pfam" id="PF07690">
    <property type="entry name" value="MFS_1"/>
    <property type="match status" value="1"/>
</dbReference>
<evidence type="ECO:0000259" key="8">
    <source>
        <dbReference type="PROSITE" id="PS50850"/>
    </source>
</evidence>
<feature type="transmembrane region" description="Helical" evidence="7">
    <location>
        <begin position="420"/>
        <end position="440"/>
    </location>
</feature>
<comment type="similarity">
    <text evidence="2">Belongs to the major facilitator superfamily.</text>
</comment>
<evidence type="ECO:0000313" key="9">
    <source>
        <dbReference type="EMBL" id="KAK7204305.1"/>
    </source>
</evidence>
<reference evidence="9 10" key="1">
    <citation type="submission" date="2024-03" db="EMBL/GenBank/DDBJ databases">
        <title>Genome-scale model development and genomic sequencing of the oleaginous clade Lipomyces.</title>
        <authorList>
            <consortium name="Lawrence Berkeley National Laboratory"/>
            <person name="Czajka J.J."/>
            <person name="Han Y."/>
            <person name="Kim J."/>
            <person name="Mondo S.J."/>
            <person name="Hofstad B.A."/>
            <person name="Robles A."/>
            <person name="Haridas S."/>
            <person name="Riley R."/>
            <person name="LaButti K."/>
            <person name="Pangilinan J."/>
            <person name="Andreopoulos W."/>
            <person name="Lipzen A."/>
            <person name="Yan J."/>
            <person name="Wang M."/>
            <person name="Ng V."/>
            <person name="Grigoriev I.V."/>
            <person name="Spatafora J.W."/>
            <person name="Magnuson J.K."/>
            <person name="Baker S.E."/>
            <person name="Pomraning K.R."/>
        </authorList>
    </citation>
    <scope>NUCLEOTIDE SEQUENCE [LARGE SCALE GENOMIC DNA]</scope>
    <source>
        <strain evidence="9 10">Phaff 52-87</strain>
    </source>
</reference>
<feature type="transmembrane region" description="Helical" evidence="7">
    <location>
        <begin position="589"/>
        <end position="606"/>
    </location>
</feature>
<evidence type="ECO:0000256" key="2">
    <source>
        <dbReference type="ARBA" id="ARBA00008335"/>
    </source>
</evidence>
<keyword evidence="5 7" id="KW-0472">Membrane</keyword>
<dbReference type="SUPFAM" id="SSF103473">
    <property type="entry name" value="MFS general substrate transporter"/>
    <property type="match status" value="1"/>
</dbReference>
<dbReference type="PANTHER" id="PTHR23501:SF67">
    <property type="entry name" value="MFS MULTIDRUG EFFLUX TRANSPORTER (EUROFUNG)"/>
    <property type="match status" value="1"/>
</dbReference>
<keyword evidence="4 7" id="KW-1133">Transmembrane helix</keyword>
<dbReference type="Gene3D" id="1.20.1250.20">
    <property type="entry name" value="MFS general substrate transporter like domains"/>
    <property type="match status" value="2"/>
</dbReference>
<dbReference type="GeneID" id="90038473"/>
<dbReference type="InterPro" id="IPR036259">
    <property type="entry name" value="MFS_trans_sf"/>
</dbReference>
<keyword evidence="10" id="KW-1185">Reference proteome</keyword>
<feature type="domain" description="Major facilitator superfamily (MFS) profile" evidence="8">
    <location>
        <begin position="123"/>
        <end position="611"/>
    </location>
</feature>
<feature type="compositionally biased region" description="Acidic residues" evidence="6">
    <location>
        <begin position="66"/>
        <end position="76"/>
    </location>
</feature>
<evidence type="ECO:0000256" key="3">
    <source>
        <dbReference type="ARBA" id="ARBA00022692"/>
    </source>
</evidence>
<feature type="transmembrane region" description="Helical" evidence="7">
    <location>
        <begin position="516"/>
        <end position="533"/>
    </location>
</feature>
<evidence type="ECO:0000256" key="1">
    <source>
        <dbReference type="ARBA" id="ARBA00004141"/>
    </source>
</evidence>
<feature type="transmembrane region" description="Helical" evidence="7">
    <location>
        <begin position="347"/>
        <end position="363"/>
    </location>
</feature>
<dbReference type="InterPro" id="IPR011701">
    <property type="entry name" value="MFS"/>
</dbReference>
<evidence type="ECO:0000256" key="6">
    <source>
        <dbReference type="SAM" id="MobiDB-lite"/>
    </source>
</evidence>
<organism evidence="9 10">
    <name type="scientific">Myxozyma melibiosi</name>
    <dbReference type="NCBI Taxonomy" id="54550"/>
    <lineage>
        <taxon>Eukaryota</taxon>
        <taxon>Fungi</taxon>
        <taxon>Dikarya</taxon>
        <taxon>Ascomycota</taxon>
        <taxon>Saccharomycotina</taxon>
        <taxon>Lipomycetes</taxon>
        <taxon>Lipomycetales</taxon>
        <taxon>Lipomycetaceae</taxon>
        <taxon>Myxozyma</taxon>
    </lineage>
</organism>
<comment type="subcellular location">
    <subcellularLocation>
        <location evidence="1">Membrane</location>
        <topology evidence="1">Multi-pass membrane protein</topology>
    </subcellularLocation>
</comment>
<gene>
    <name evidence="9" type="ORF">BZA70DRAFT_280460</name>
</gene>
<evidence type="ECO:0000256" key="7">
    <source>
        <dbReference type="SAM" id="Phobius"/>
    </source>
</evidence>
<keyword evidence="3 7" id="KW-0812">Transmembrane</keyword>